<dbReference type="Proteomes" id="UP000294664">
    <property type="component" value="Unassembled WGS sequence"/>
</dbReference>
<accession>A0A4R3M0N7</accession>
<comment type="caution">
    <text evidence="1">The sequence shown here is derived from an EMBL/GenBank/DDBJ whole genome shotgun (WGS) entry which is preliminary data.</text>
</comment>
<dbReference type="OrthoDB" id="5521250at2"/>
<dbReference type="RefSeq" id="WP_132031430.1">
    <property type="nucleotide sequence ID" value="NZ_SMAI01000006.1"/>
</dbReference>
<name>A0A4R3M0N7_9HYPH</name>
<dbReference type="EMBL" id="SMAI01000006">
    <property type="protein sequence ID" value="TCT04657.1"/>
    <property type="molecule type" value="Genomic_DNA"/>
</dbReference>
<reference evidence="1 2" key="1">
    <citation type="submission" date="2019-03" db="EMBL/GenBank/DDBJ databases">
        <title>Genomic Encyclopedia of Type Strains, Phase IV (KMG-IV): sequencing the most valuable type-strain genomes for metagenomic binning, comparative biology and taxonomic classification.</title>
        <authorList>
            <person name="Goeker M."/>
        </authorList>
    </citation>
    <scope>NUCLEOTIDE SEQUENCE [LARGE SCALE GENOMIC DNA]</scope>
    <source>
        <strain evidence="1 2">DSM 9035</strain>
    </source>
</reference>
<keyword evidence="2" id="KW-1185">Reference proteome</keyword>
<protein>
    <submittedName>
        <fullName evidence="1">Uncharacterized protein</fullName>
    </submittedName>
</protein>
<dbReference type="AlphaFoldDB" id="A0A4R3M0N7"/>
<evidence type="ECO:0000313" key="1">
    <source>
        <dbReference type="EMBL" id="TCT04657.1"/>
    </source>
</evidence>
<evidence type="ECO:0000313" key="2">
    <source>
        <dbReference type="Proteomes" id="UP000294664"/>
    </source>
</evidence>
<proteinExistence type="predicted"/>
<gene>
    <name evidence="1" type="ORF">EDC64_10689</name>
</gene>
<sequence>MPRMTSLSKLAIAFGLGVGVAIGGQALVTRAVAGQPFMDAALEQLRGARASLVQAEPNKGGHRDAAIGLIDQAIEQVKMGIAFAR</sequence>
<organism evidence="1 2">
    <name type="scientific">Aquabacter spiritensis</name>
    <dbReference type="NCBI Taxonomy" id="933073"/>
    <lineage>
        <taxon>Bacteria</taxon>
        <taxon>Pseudomonadati</taxon>
        <taxon>Pseudomonadota</taxon>
        <taxon>Alphaproteobacteria</taxon>
        <taxon>Hyphomicrobiales</taxon>
        <taxon>Xanthobacteraceae</taxon>
        <taxon>Aquabacter</taxon>
    </lineage>
</organism>